<evidence type="ECO:0000313" key="1">
    <source>
        <dbReference type="EMBL" id="ART31745.1"/>
    </source>
</evidence>
<name>A0A1Y0B2R8_9LAMI</name>
<geneLocation type="mitochondrion" evidence="1"/>
<proteinExistence type="predicted"/>
<organism evidence="1">
    <name type="scientific">Utricularia reniformis</name>
    <dbReference type="NCBI Taxonomy" id="192314"/>
    <lineage>
        <taxon>Eukaryota</taxon>
        <taxon>Viridiplantae</taxon>
        <taxon>Streptophyta</taxon>
        <taxon>Embryophyta</taxon>
        <taxon>Tracheophyta</taxon>
        <taxon>Spermatophyta</taxon>
        <taxon>Magnoliopsida</taxon>
        <taxon>eudicotyledons</taxon>
        <taxon>Gunneridae</taxon>
        <taxon>Pentapetalae</taxon>
        <taxon>asterids</taxon>
        <taxon>lamiids</taxon>
        <taxon>Lamiales</taxon>
        <taxon>Lentibulariaceae</taxon>
        <taxon>Utricularia</taxon>
    </lineage>
</organism>
<dbReference type="EMBL" id="KY774314">
    <property type="protein sequence ID" value="ART31745.1"/>
    <property type="molecule type" value="Genomic_DNA"/>
</dbReference>
<keyword evidence="1" id="KW-0496">Mitochondrion</keyword>
<gene>
    <name evidence="1" type="ORF">AEK19_MT1558</name>
</gene>
<reference evidence="1" key="1">
    <citation type="submission" date="2017-03" db="EMBL/GenBank/DDBJ databases">
        <title>The mitochondrial genome of the carnivorous plant Utricularia reniformis (Lentibulariaceae): structure, comparative analysis and evolutionary landmarks.</title>
        <authorList>
            <person name="Silva S.R."/>
            <person name="Alvarenga D.O."/>
            <person name="Michael T.P."/>
            <person name="Miranda V.F.O."/>
            <person name="Varani A.M."/>
        </authorList>
    </citation>
    <scope>NUCLEOTIDE SEQUENCE</scope>
</reference>
<accession>A0A1Y0B2R8</accession>
<sequence length="84" mass="10074">MSTLSFRLNRILLSTFIQFFRTIHNQRRTRTKDCLSLKKFFNFRKKTVKKIPRRELIFQIEPGEVFQVLRIKLAGAGGWNQDFP</sequence>
<dbReference type="AlphaFoldDB" id="A0A1Y0B2R8"/>
<protein>
    <submittedName>
        <fullName evidence="1">Uncharacterized protein</fullName>
    </submittedName>
</protein>